<keyword evidence="3" id="KW-1185">Reference proteome</keyword>
<evidence type="ECO:0008006" key="4">
    <source>
        <dbReference type="Google" id="ProtNLM"/>
    </source>
</evidence>
<feature type="compositionally biased region" description="Basic and acidic residues" evidence="1">
    <location>
        <begin position="1"/>
        <end position="16"/>
    </location>
</feature>
<gene>
    <name evidence="2" type="ORF">SAMN04489841_3116</name>
</gene>
<protein>
    <recommendedName>
        <fullName evidence="4">PRC-barrel domain-containing protein</fullName>
    </recommendedName>
</protein>
<dbReference type="EMBL" id="FOFD01000004">
    <property type="protein sequence ID" value="SER15866.1"/>
    <property type="molecule type" value="Genomic_DNA"/>
</dbReference>
<name>A0A1H9LWN8_9EURY</name>
<dbReference type="AlphaFoldDB" id="A0A1H9LWN8"/>
<sequence length="116" mass="12939">MQPTRIDRSTDTRPPHDATTQARDGRSVTRYVVEEPTTTAPLTDDDVGKTVVDTEGKQLGIVAKVENDRAAVDLEPSLAEQLLVSLGKEREDEEDYAVTEDMLERVDNEDVLRGER</sequence>
<evidence type="ECO:0000313" key="2">
    <source>
        <dbReference type="EMBL" id="SER15866.1"/>
    </source>
</evidence>
<dbReference type="Proteomes" id="UP000199114">
    <property type="component" value="Unassembled WGS sequence"/>
</dbReference>
<accession>A0A1H9LWN8</accession>
<evidence type="ECO:0000313" key="3">
    <source>
        <dbReference type="Proteomes" id="UP000199114"/>
    </source>
</evidence>
<organism evidence="2 3">
    <name type="scientific">Natrinema salaciae</name>
    <dbReference type="NCBI Taxonomy" id="1186196"/>
    <lineage>
        <taxon>Archaea</taxon>
        <taxon>Methanobacteriati</taxon>
        <taxon>Methanobacteriota</taxon>
        <taxon>Stenosarchaea group</taxon>
        <taxon>Halobacteria</taxon>
        <taxon>Halobacteriales</taxon>
        <taxon>Natrialbaceae</taxon>
        <taxon>Natrinema</taxon>
    </lineage>
</organism>
<proteinExistence type="predicted"/>
<evidence type="ECO:0000256" key="1">
    <source>
        <dbReference type="SAM" id="MobiDB-lite"/>
    </source>
</evidence>
<reference evidence="3" key="1">
    <citation type="submission" date="2016-10" db="EMBL/GenBank/DDBJ databases">
        <authorList>
            <person name="Varghese N."/>
            <person name="Submissions S."/>
        </authorList>
    </citation>
    <scope>NUCLEOTIDE SEQUENCE [LARGE SCALE GENOMIC DNA]</scope>
    <source>
        <strain evidence="3">DSM 25055</strain>
    </source>
</reference>
<feature type="region of interest" description="Disordered" evidence="1">
    <location>
        <begin position="1"/>
        <end position="28"/>
    </location>
</feature>